<dbReference type="RefSeq" id="WP_252956624.1">
    <property type="nucleotide sequence ID" value="NZ_JAFIRR010000258.1"/>
</dbReference>
<keyword evidence="2" id="KW-0805">Transcription regulation</keyword>
<dbReference type="PRINTS" id="PR00039">
    <property type="entry name" value="HTHLYSR"/>
</dbReference>
<dbReference type="InterPro" id="IPR036388">
    <property type="entry name" value="WH-like_DNA-bd_sf"/>
</dbReference>
<protein>
    <submittedName>
        <fullName evidence="6">LysR substrate-binding domain-containing protein</fullName>
    </submittedName>
</protein>
<dbReference type="Pfam" id="PF03466">
    <property type="entry name" value="LysR_substrate"/>
    <property type="match status" value="1"/>
</dbReference>
<evidence type="ECO:0000256" key="1">
    <source>
        <dbReference type="ARBA" id="ARBA00009437"/>
    </source>
</evidence>
<dbReference type="EMBL" id="JAFIRR010000258">
    <property type="protein sequence ID" value="MCO6419951.1"/>
    <property type="molecule type" value="Genomic_DNA"/>
</dbReference>
<dbReference type="Proteomes" id="UP001523392">
    <property type="component" value="Unassembled WGS sequence"/>
</dbReference>
<dbReference type="SUPFAM" id="SSF46785">
    <property type="entry name" value="Winged helix' DNA-binding domain"/>
    <property type="match status" value="1"/>
</dbReference>
<gene>
    <name evidence="6" type="ORF">JYK14_27870</name>
</gene>
<comment type="caution">
    <text evidence="6">The sequence shown here is derived from an EMBL/GenBank/DDBJ whole genome shotgun (WGS) entry which is preliminary data.</text>
</comment>
<dbReference type="PROSITE" id="PS50931">
    <property type="entry name" value="HTH_LYSR"/>
    <property type="match status" value="1"/>
</dbReference>
<evidence type="ECO:0000256" key="3">
    <source>
        <dbReference type="ARBA" id="ARBA00023125"/>
    </source>
</evidence>
<keyword evidence="4" id="KW-0804">Transcription</keyword>
<reference evidence="6 7" key="1">
    <citation type="submission" date="2021-12" db="EMBL/GenBank/DDBJ databases">
        <title>Siccirubricoccus leaddurans sp. nov., a high concentration Zn2+ tolerance bacterium.</title>
        <authorList>
            <person name="Cao Y."/>
        </authorList>
    </citation>
    <scope>NUCLEOTIDE SEQUENCE [LARGE SCALE GENOMIC DNA]</scope>
    <source>
        <strain evidence="6 7">KC 17139</strain>
    </source>
</reference>
<dbReference type="SUPFAM" id="SSF53850">
    <property type="entry name" value="Periplasmic binding protein-like II"/>
    <property type="match status" value="1"/>
</dbReference>
<evidence type="ECO:0000313" key="7">
    <source>
        <dbReference type="Proteomes" id="UP001523392"/>
    </source>
</evidence>
<keyword evidence="7" id="KW-1185">Reference proteome</keyword>
<dbReference type="InterPro" id="IPR050176">
    <property type="entry name" value="LTTR"/>
</dbReference>
<dbReference type="PANTHER" id="PTHR30579">
    <property type="entry name" value="TRANSCRIPTIONAL REGULATOR"/>
    <property type="match status" value="1"/>
</dbReference>
<name>A0ABT1DDE2_9PROT</name>
<dbReference type="Gene3D" id="3.40.190.10">
    <property type="entry name" value="Periplasmic binding protein-like II"/>
    <property type="match status" value="2"/>
</dbReference>
<evidence type="ECO:0000256" key="2">
    <source>
        <dbReference type="ARBA" id="ARBA00023015"/>
    </source>
</evidence>
<evidence type="ECO:0000256" key="4">
    <source>
        <dbReference type="ARBA" id="ARBA00023163"/>
    </source>
</evidence>
<comment type="similarity">
    <text evidence="1">Belongs to the LysR transcriptional regulatory family.</text>
</comment>
<evidence type="ECO:0000313" key="6">
    <source>
        <dbReference type="EMBL" id="MCO6419951.1"/>
    </source>
</evidence>
<dbReference type="Gene3D" id="1.10.10.10">
    <property type="entry name" value="Winged helix-like DNA-binding domain superfamily/Winged helix DNA-binding domain"/>
    <property type="match status" value="1"/>
</dbReference>
<accession>A0ABT1DDE2</accession>
<dbReference type="Pfam" id="PF00126">
    <property type="entry name" value="HTH_1"/>
    <property type="match status" value="1"/>
</dbReference>
<feature type="domain" description="HTH lysR-type" evidence="5">
    <location>
        <begin position="8"/>
        <end position="65"/>
    </location>
</feature>
<keyword evidence="3" id="KW-0238">DNA-binding</keyword>
<dbReference type="InterPro" id="IPR005119">
    <property type="entry name" value="LysR_subst-bd"/>
</dbReference>
<proteinExistence type="inferred from homology"/>
<sequence>MLAIPPGLDPDLLRSFVLIAEGGSFTRAAQVVGRTQSAVSMQIRRLEETLGQPLLLRGPKGVEPTSHGLWLLERARRLLALHDEIHATFRQPEVAGAVRLGSPDDYAIRWLPGILARFAASHPAVQVDVVCAPSNELVERLGEGELDLTLLSEGNEPPGARVRWLWRGPLLWVGAPEAVQRRPLPLALASASCSWRQAAIAALDAANLPWRMAYTAASLSGSLAVALAGLAVTVAMPSPLPEGLRCLGAEDGLPPLPDFAIGLMRGPGSAVAEALAAHIEEGFRLGPVAEGRERRVA</sequence>
<dbReference type="InterPro" id="IPR036390">
    <property type="entry name" value="WH_DNA-bd_sf"/>
</dbReference>
<evidence type="ECO:0000259" key="5">
    <source>
        <dbReference type="PROSITE" id="PS50931"/>
    </source>
</evidence>
<dbReference type="InterPro" id="IPR000847">
    <property type="entry name" value="LysR_HTH_N"/>
</dbReference>
<dbReference type="PANTHER" id="PTHR30579:SF7">
    <property type="entry name" value="HTH-TYPE TRANSCRIPTIONAL REGULATOR LRHA-RELATED"/>
    <property type="match status" value="1"/>
</dbReference>
<organism evidence="6 7">
    <name type="scientific">Siccirubricoccus soli</name>
    <dbReference type="NCBI Taxonomy" id="2899147"/>
    <lineage>
        <taxon>Bacteria</taxon>
        <taxon>Pseudomonadati</taxon>
        <taxon>Pseudomonadota</taxon>
        <taxon>Alphaproteobacteria</taxon>
        <taxon>Acetobacterales</taxon>
        <taxon>Roseomonadaceae</taxon>
        <taxon>Siccirubricoccus</taxon>
    </lineage>
</organism>